<sequence>MKKMKNGPWKAVITFLLLVLGNALNAAAIACFALPYGMVVSGVSGIAKFFQYFFGANLNMVVYAVNILIFLVGLFIMGKRFAATIIVGTFAFPICLQFFNHLTMLHHLVDDPLIAAICAGLLDGLGLGIIIRAGGSTGGIDVPPIILHSKFGLPVAPVMYAIDFTIFIIQIPFTKSNGVILGIIYALIYSVVMNKILVFDQGGVQMLIFSKANQEINERLMQMGLGSTFLHSKTGYLGEEQDTLVCVTSARNINAVKNAVFQFDEKAFLTISSVSEVNGNGYTLWLDDDMYQPDRGERRAGRLVKKK</sequence>
<dbReference type="PANTHER" id="PTHR33545">
    <property type="entry name" value="UPF0750 MEMBRANE PROTEIN YITT-RELATED"/>
    <property type="match status" value="1"/>
</dbReference>
<dbReference type="Pfam" id="PF02588">
    <property type="entry name" value="YitT_membrane"/>
    <property type="match status" value="1"/>
</dbReference>
<evidence type="ECO:0000256" key="5">
    <source>
        <dbReference type="ARBA" id="ARBA00023136"/>
    </source>
</evidence>
<reference evidence="8 9" key="1">
    <citation type="submission" date="2016-10" db="EMBL/GenBank/DDBJ databases">
        <authorList>
            <person name="de Groot N.N."/>
        </authorList>
    </citation>
    <scope>NUCLEOTIDE SEQUENCE [LARGE SCALE GENOMIC DNA]</scope>
    <source>
        <strain evidence="8 9">KHGC13</strain>
    </source>
</reference>
<feature type="transmembrane region" description="Helical" evidence="6">
    <location>
        <begin position="49"/>
        <end position="74"/>
    </location>
</feature>
<keyword evidence="3 6" id="KW-0812">Transmembrane</keyword>
<evidence type="ECO:0000256" key="3">
    <source>
        <dbReference type="ARBA" id="ARBA00022692"/>
    </source>
</evidence>
<evidence type="ECO:0000256" key="6">
    <source>
        <dbReference type="SAM" id="Phobius"/>
    </source>
</evidence>
<keyword evidence="5 6" id="KW-0472">Membrane</keyword>
<dbReference type="PROSITE" id="PS51257">
    <property type="entry name" value="PROKAR_LIPOPROTEIN"/>
    <property type="match status" value="1"/>
</dbReference>
<name>A0A1I7HAG7_9FIRM</name>
<comment type="subcellular location">
    <subcellularLocation>
        <location evidence="1">Cell membrane</location>
        <topology evidence="1">Multi-pass membrane protein</topology>
    </subcellularLocation>
</comment>
<evidence type="ECO:0000259" key="7">
    <source>
        <dbReference type="Pfam" id="PF10035"/>
    </source>
</evidence>
<feature type="transmembrane region" description="Helical" evidence="6">
    <location>
        <begin position="81"/>
        <end position="100"/>
    </location>
</feature>
<keyword evidence="4 6" id="KW-1133">Transmembrane helix</keyword>
<feature type="domain" description="DUF2179" evidence="7">
    <location>
        <begin position="226"/>
        <end position="279"/>
    </location>
</feature>
<feature type="transmembrane region" description="Helical" evidence="6">
    <location>
        <begin position="151"/>
        <end position="173"/>
    </location>
</feature>
<dbReference type="PANTHER" id="PTHR33545:SF5">
    <property type="entry name" value="UPF0750 MEMBRANE PROTEIN YITT"/>
    <property type="match status" value="1"/>
</dbReference>
<evidence type="ECO:0000313" key="9">
    <source>
        <dbReference type="Proteomes" id="UP000198817"/>
    </source>
</evidence>
<gene>
    <name evidence="8" type="ORF">SAMN05216508_11426</name>
</gene>
<feature type="transmembrane region" description="Helical" evidence="6">
    <location>
        <begin position="112"/>
        <end position="131"/>
    </location>
</feature>
<proteinExistence type="predicted"/>
<protein>
    <submittedName>
        <fullName evidence="8">Uncharacterized membrane-anchored protein YitT, contains DUF161 and DUF2179 domains</fullName>
    </submittedName>
</protein>
<dbReference type="AlphaFoldDB" id="A0A1I7HAG7"/>
<dbReference type="InterPro" id="IPR015867">
    <property type="entry name" value="N-reg_PII/ATP_PRibTrfase_C"/>
</dbReference>
<dbReference type="Gene3D" id="3.30.70.120">
    <property type="match status" value="1"/>
</dbReference>
<dbReference type="GeneID" id="78354769"/>
<dbReference type="InterPro" id="IPR003740">
    <property type="entry name" value="YitT"/>
</dbReference>
<dbReference type="STRING" id="155865.SAMN05216515_11526"/>
<dbReference type="InterPro" id="IPR051461">
    <property type="entry name" value="UPF0750_membrane"/>
</dbReference>
<feature type="transmembrane region" description="Helical" evidence="6">
    <location>
        <begin position="179"/>
        <end position="198"/>
    </location>
</feature>
<keyword evidence="9" id="KW-1185">Reference proteome</keyword>
<dbReference type="InterPro" id="IPR019264">
    <property type="entry name" value="DUF2179"/>
</dbReference>
<dbReference type="RefSeq" id="WP_163427128.1">
    <property type="nucleotide sequence ID" value="NZ_CACVNK010000006.1"/>
</dbReference>
<accession>A0A1I7HAG7</accession>
<dbReference type="EMBL" id="FPBT01000014">
    <property type="protein sequence ID" value="SFU57704.1"/>
    <property type="molecule type" value="Genomic_DNA"/>
</dbReference>
<dbReference type="GO" id="GO:0005886">
    <property type="term" value="C:plasma membrane"/>
    <property type="evidence" value="ECO:0007669"/>
    <property type="project" value="UniProtKB-SubCell"/>
</dbReference>
<evidence type="ECO:0000256" key="4">
    <source>
        <dbReference type="ARBA" id="ARBA00022989"/>
    </source>
</evidence>
<evidence type="ECO:0000256" key="1">
    <source>
        <dbReference type="ARBA" id="ARBA00004651"/>
    </source>
</evidence>
<dbReference type="Proteomes" id="UP000198817">
    <property type="component" value="Unassembled WGS sequence"/>
</dbReference>
<dbReference type="Pfam" id="PF10035">
    <property type="entry name" value="DUF2179"/>
    <property type="match status" value="1"/>
</dbReference>
<evidence type="ECO:0000256" key="2">
    <source>
        <dbReference type="ARBA" id="ARBA00022475"/>
    </source>
</evidence>
<dbReference type="PIRSF" id="PIRSF006483">
    <property type="entry name" value="Membrane_protein_YitT"/>
    <property type="match status" value="1"/>
</dbReference>
<evidence type="ECO:0000313" key="8">
    <source>
        <dbReference type="EMBL" id="SFU57704.1"/>
    </source>
</evidence>
<organism evidence="8 9">
    <name type="scientific">Eubacterium pyruvativorans</name>
    <dbReference type="NCBI Taxonomy" id="155865"/>
    <lineage>
        <taxon>Bacteria</taxon>
        <taxon>Bacillati</taxon>
        <taxon>Bacillota</taxon>
        <taxon>Clostridia</taxon>
        <taxon>Eubacteriales</taxon>
        <taxon>Eubacteriaceae</taxon>
        <taxon>Eubacterium</taxon>
    </lineage>
</organism>
<keyword evidence="2" id="KW-1003">Cell membrane</keyword>